<dbReference type="Gene3D" id="1.10.443.10">
    <property type="entry name" value="Intergrase catalytic core"/>
    <property type="match status" value="1"/>
</dbReference>
<dbReference type="InterPro" id="IPR010998">
    <property type="entry name" value="Integrase_recombinase_N"/>
</dbReference>
<name>A0A7M2GI70_SPHSA</name>
<dbReference type="Proteomes" id="UP000593663">
    <property type="component" value="Chromosome 1"/>
</dbReference>
<dbReference type="InterPro" id="IPR013762">
    <property type="entry name" value="Integrase-like_cat_sf"/>
</dbReference>
<organism evidence="5 6">
    <name type="scientific">Sphingobium fuliginis (strain ATCC 27551)</name>
    <dbReference type="NCBI Taxonomy" id="336203"/>
    <lineage>
        <taxon>Bacteria</taxon>
        <taxon>Pseudomonadati</taxon>
        <taxon>Pseudomonadota</taxon>
        <taxon>Alphaproteobacteria</taxon>
        <taxon>Sphingomonadales</taxon>
        <taxon>Sphingomonadaceae</taxon>
        <taxon>Sphingobium</taxon>
    </lineage>
</organism>
<dbReference type="EMBL" id="CP060035">
    <property type="protein sequence ID" value="QOT72283.1"/>
    <property type="molecule type" value="Genomic_DNA"/>
</dbReference>
<dbReference type="AlphaFoldDB" id="A0A7M2GI70"/>
<reference evidence="6" key="1">
    <citation type="submission" date="2020-08" db="EMBL/GenBank/DDBJ databases">
        <title>Complete genome sequence of Sphingobium barthaii strain KK22, a high-molecular-weight polycyclic aromatic hydrocarbon-degrading soil bacterium.</title>
        <authorList>
            <person name="Mori J.F."/>
            <person name="Kanaly R.A."/>
        </authorList>
    </citation>
    <scope>NUCLEOTIDE SEQUENCE [LARGE SCALE GENOMIC DNA]</scope>
    <source>
        <strain evidence="6">KK22</strain>
    </source>
</reference>
<protein>
    <submittedName>
        <fullName evidence="5">Tyrosine-type recombinase/integrase</fullName>
    </submittedName>
</protein>
<dbReference type="GO" id="GO:0006310">
    <property type="term" value="P:DNA recombination"/>
    <property type="evidence" value="ECO:0007669"/>
    <property type="project" value="UniProtKB-KW"/>
</dbReference>
<dbReference type="GO" id="GO:0015074">
    <property type="term" value="P:DNA integration"/>
    <property type="evidence" value="ECO:0007669"/>
    <property type="project" value="UniProtKB-KW"/>
</dbReference>
<evidence type="ECO:0000313" key="6">
    <source>
        <dbReference type="Proteomes" id="UP000593663"/>
    </source>
</evidence>
<dbReference type="PANTHER" id="PTHR30349:SF90">
    <property type="entry name" value="TYROSINE RECOMBINASE XERD"/>
    <property type="match status" value="1"/>
</dbReference>
<dbReference type="InterPro" id="IPR002104">
    <property type="entry name" value="Integrase_catalytic"/>
</dbReference>
<keyword evidence="1" id="KW-0229">DNA integration</keyword>
<accession>A0A7M2GI70</accession>
<evidence type="ECO:0000259" key="4">
    <source>
        <dbReference type="PROSITE" id="PS51898"/>
    </source>
</evidence>
<dbReference type="PANTHER" id="PTHR30349">
    <property type="entry name" value="PHAGE INTEGRASE-RELATED"/>
    <property type="match status" value="1"/>
</dbReference>
<keyword evidence="2" id="KW-0238">DNA-binding</keyword>
<dbReference type="InterPro" id="IPR050090">
    <property type="entry name" value="Tyrosine_recombinase_XerCD"/>
</dbReference>
<feature type="domain" description="Tyr recombinase" evidence="4">
    <location>
        <begin position="335"/>
        <end position="518"/>
    </location>
</feature>
<dbReference type="GO" id="GO:0003677">
    <property type="term" value="F:DNA binding"/>
    <property type="evidence" value="ECO:0007669"/>
    <property type="project" value="UniProtKB-KW"/>
</dbReference>
<dbReference type="PROSITE" id="PS51898">
    <property type="entry name" value="TYR_RECOMBINASE"/>
    <property type="match status" value="1"/>
</dbReference>
<dbReference type="Gene3D" id="1.10.150.130">
    <property type="match status" value="1"/>
</dbReference>
<evidence type="ECO:0000313" key="5">
    <source>
        <dbReference type="EMBL" id="QOT72283.1"/>
    </source>
</evidence>
<dbReference type="Pfam" id="PF00589">
    <property type="entry name" value="Phage_integrase"/>
    <property type="match status" value="1"/>
</dbReference>
<dbReference type="SUPFAM" id="SSF56349">
    <property type="entry name" value="DNA breaking-rejoining enzymes"/>
    <property type="match status" value="1"/>
</dbReference>
<proteinExistence type="predicted"/>
<keyword evidence="3" id="KW-0233">DNA recombination</keyword>
<evidence type="ECO:0000256" key="1">
    <source>
        <dbReference type="ARBA" id="ARBA00022908"/>
    </source>
</evidence>
<gene>
    <name evidence="5" type="ORF">H5V43_03815</name>
</gene>
<dbReference type="InterPro" id="IPR011010">
    <property type="entry name" value="DNA_brk_join_enz"/>
</dbReference>
<sequence>MVAPASTSRRITVEPKTVISFDLAPRREDIAATPTILLTAFLSSLQGSAPGSVAAYKAAARHFLHWLEQQGVAVSALDDSVVRRFEKHGCSCQGFPLHEPNRPKFTSRVRRFVRFLEDQGFVELPDDLAALSVHLTDYATFLEEQQYGRVVLKSRASEARHFAAWLRVSRRSWTGVGADDVEQYARHHCRCPVYRKRGTLVGRAGPARRRRGAQCFVRFLQNRSVLPEAEREDNKDPRLLAYAQWLESHCGSTRATVQRFCGEIARCQLVLGEPSEIDAAAIRRLVSDRIKQNPGSSSLILTIVRSYVRFLIFRGECHPALLHAFPSVRRYRLASLPRYLDEAAIERIVTSCKADTAVEIRDKAIILLLARLGLRAGDVCQLRLADIDWITGSLLVSGKGRRPSRLPLPQDAGDAVLDYVERARPRVDEERLFLRTLAPFTPFRSSTEISGIISRVFDRGGIKDLPTGSHTFRHSLATRMLRAGAGLESVGTILRHRSPATTAIYAKVDIPMLLKVAQPWPGDLSC</sequence>
<dbReference type="KEGG" id="sbar:H5V43_03815"/>
<evidence type="ECO:0000256" key="3">
    <source>
        <dbReference type="ARBA" id="ARBA00023172"/>
    </source>
</evidence>
<evidence type="ECO:0000256" key="2">
    <source>
        <dbReference type="ARBA" id="ARBA00023125"/>
    </source>
</evidence>